<gene>
    <name evidence="2" type="ORF">Vbra_6990</name>
</gene>
<name>A0A0G4EC20_VITBC</name>
<dbReference type="VEuPathDB" id="CryptoDB:Vbra_6990"/>
<dbReference type="InParanoid" id="A0A0G4EC20"/>
<keyword evidence="3" id="KW-1185">Reference proteome</keyword>
<feature type="compositionally biased region" description="Basic residues" evidence="1">
    <location>
        <begin position="182"/>
        <end position="196"/>
    </location>
</feature>
<proteinExistence type="predicted"/>
<reference evidence="2 3" key="1">
    <citation type="submission" date="2014-11" db="EMBL/GenBank/DDBJ databases">
        <authorList>
            <person name="Zhu J."/>
            <person name="Qi W."/>
            <person name="Song R."/>
        </authorList>
    </citation>
    <scope>NUCLEOTIDE SEQUENCE [LARGE SCALE GENOMIC DNA]</scope>
</reference>
<evidence type="ECO:0000313" key="2">
    <source>
        <dbReference type="EMBL" id="CEL93226.1"/>
    </source>
</evidence>
<accession>A0A0G4EC20</accession>
<evidence type="ECO:0000313" key="3">
    <source>
        <dbReference type="Proteomes" id="UP000041254"/>
    </source>
</evidence>
<dbReference type="AlphaFoldDB" id="A0A0G4EC20"/>
<dbReference type="EMBL" id="CDMY01000149">
    <property type="protein sequence ID" value="CEL93226.1"/>
    <property type="molecule type" value="Genomic_DNA"/>
</dbReference>
<feature type="region of interest" description="Disordered" evidence="1">
    <location>
        <begin position="91"/>
        <end position="138"/>
    </location>
</feature>
<protein>
    <submittedName>
        <fullName evidence="2">Uncharacterized protein</fullName>
    </submittedName>
</protein>
<evidence type="ECO:0000256" key="1">
    <source>
        <dbReference type="SAM" id="MobiDB-lite"/>
    </source>
</evidence>
<feature type="compositionally biased region" description="Pro residues" evidence="1">
    <location>
        <begin position="124"/>
        <end position="134"/>
    </location>
</feature>
<dbReference type="Proteomes" id="UP000041254">
    <property type="component" value="Unassembled WGS sequence"/>
</dbReference>
<feature type="region of interest" description="Disordered" evidence="1">
    <location>
        <begin position="172"/>
        <end position="230"/>
    </location>
</feature>
<organism evidence="2 3">
    <name type="scientific">Vitrella brassicaformis (strain CCMP3155)</name>
    <dbReference type="NCBI Taxonomy" id="1169540"/>
    <lineage>
        <taxon>Eukaryota</taxon>
        <taxon>Sar</taxon>
        <taxon>Alveolata</taxon>
        <taxon>Colpodellida</taxon>
        <taxon>Vitrellaceae</taxon>
        <taxon>Vitrella</taxon>
    </lineage>
</organism>
<sequence length="262" mass="29862">MSTTRLVGLQQLKAQKTMDRLEDRSTQLEKEQLMRHHALQRRCRQLADETHELSAIVDRVASLRLFSLQVLERQHEKRYGKFWAPYQTHKDNRRREAYPSAEESQGLPEETPPIRPAARQAPEPLQPAEPPPSEAPEHYPLPVLPVIIREGIQSICGHDACRGIRNRLEMRQVKEARGGGSPRHKRRRPKSRKKARVVLPPLPKRAVSRREGLEQTADETPSTHLSVSGPGDWLVSKRLDGFSGDASRRIGESLATLSRLFD</sequence>